<reference evidence="6" key="1">
    <citation type="journal article" date="2020" name="mSystems">
        <title>Genome- and Community-Level Interaction Insights into Carbon Utilization and Element Cycling Functions of Hydrothermarchaeota in Hydrothermal Sediment.</title>
        <authorList>
            <person name="Zhou Z."/>
            <person name="Liu Y."/>
            <person name="Xu W."/>
            <person name="Pan J."/>
            <person name="Luo Z.H."/>
            <person name="Li M."/>
        </authorList>
    </citation>
    <scope>NUCLEOTIDE SEQUENCE [LARGE SCALE GENOMIC DNA]</scope>
    <source>
        <strain evidence="6">HyVt-633</strain>
    </source>
</reference>
<protein>
    <submittedName>
        <fullName evidence="6">Isoprenylcysteine carboxylmethyltransferase family protein</fullName>
    </submittedName>
</protein>
<keyword evidence="3 5" id="KW-1133">Transmembrane helix</keyword>
<evidence type="ECO:0000256" key="3">
    <source>
        <dbReference type="ARBA" id="ARBA00022989"/>
    </source>
</evidence>
<evidence type="ECO:0000256" key="5">
    <source>
        <dbReference type="SAM" id="Phobius"/>
    </source>
</evidence>
<dbReference type="InterPro" id="IPR052527">
    <property type="entry name" value="Metal_cation-efflux_comp"/>
</dbReference>
<proteinExistence type="predicted"/>
<organism evidence="6">
    <name type="scientific">Chlorobaculum parvum</name>
    <dbReference type="NCBI Taxonomy" id="274539"/>
    <lineage>
        <taxon>Bacteria</taxon>
        <taxon>Pseudomonadati</taxon>
        <taxon>Chlorobiota</taxon>
        <taxon>Chlorobiia</taxon>
        <taxon>Chlorobiales</taxon>
        <taxon>Chlorobiaceae</taxon>
        <taxon>Chlorobaculum</taxon>
    </lineage>
</organism>
<dbReference type="PANTHER" id="PTHR43847:SF1">
    <property type="entry name" value="BLL3993 PROTEIN"/>
    <property type="match status" value="1"/>
</dbReference>
<accession>A0A7C5HR06</accession>
<name>A0A7C5HR06_9CHLB</name>
<dbReference type="InterPro" id="IPR007318">
    <property type="entry name" value="Phopholipid_MeTrfase"/>
</dbReference>
<dbReference type="Gene3D" id="1.20.120.1630">
    <property type="match status" value="1"/>
</dbReference>
<comment type="caution">
    <text evidence="6">The sequence shown here is derived from an EMBL/GenBank/DDBJ whole genome shotgun (WGS) entry which is preliminary data.</text>
</comment>
<sequence length="170" mass="18902">MEKEAQKSKMIGSRGEFLVAIQMALVALYLFVPEWPDLRGDAMYEQLTLLRRGSLVTGVLIAVALGIGGSLTIRRYLTPLPYPVDHSKLVDTGVYALVRHPLYSSQLFAATGWAVYSLSLSHLMVTIVAALFFNYKAGKEETWLTERHPEYHDYAARVGKFVPGLGKVKA</sequence>
<dbReference type="PANTHER" id="PTHR43847">
    <property type="entry name" value="BLL3993 PROTEIN"/>
    <property type="match status" value="1"/>
</dbReference>
<comment type="subcellular location">
    <subcellularLocation>
        <location evidence="1">Endomembrane system</location>
        <topology evidence="1">Multi-pass membrane protein</topology>
    </subcellularLocation>
</comment>
<evidence type="ECO:0000313" key="6">
    <source>
        <dbReference type="EMBL" id="HHE31766.1"/>
    </source>
</evidence>
<gene>
    <name evidence="6" type="ORF">ENL07_03845</name>
</gene>
<evidence type="ECO:0000256" key="4">
    <source>
        <dbReference type="ARBA" id="ARBA00023136"/>
    </source>
</evidence>
<dbReference type="Pfam" id="PF04191">
    <property type="entry name" value="PEMT"/>
    <property type="match status" value="1"/>
</dbReference>
<evidence type="ECO:0000256" key="2">
    <source>
        <dbReference type="ARBA" id="ARBA00022692"/>
    </source>
</evidence>
<dbReference type="AlphaFoldDB" id="A0A7C5HR06"/>
<keyword evidence="4 5" id="KW-0472">Membrane</keyword>
<dbReference type="EMBL" id="DRSQ01000083">
    <property type="protein sequence ID" value="HHE31766.1"/>
    <property type="molecule type" value="Genomic_DNA"/>
</dbReference>
<keyword evidence="2 5" id="KW-0812">Transmembrane</keyword>
<dbReference type="GO" id="GO:0012505">
    <property type="term" value="C:endomembrane system"/>
    <property type="evidence" value="ECO:0007669"/>
    <property type="project" value="UniProtKB-SubCell"/>
</dbReference>
<feature type="transmembrane region" description="Helical" evidence="5">
    <location>
        <begin position="53"/>
        <end position="73"/>
    </location>
</feature>
<evidence type="ECO:0000256" key="1">
    <source>
        <dbReference type="ARBA" id="ARBA00004127"/>
    </source>
</evidence>
<feature type="transmembrane region" description="Helical" evidence="5">
    <location>
        <begin position="15"/>
        <end position="32"/>
    </location>
</feature>
<dbReference type="Proteomes" id="UP000886058">
    <property type="component" value="Unassembled WGS sequence"/>
</dbReference>
<feature type="transmembrane region" description="Helical" evidence="5">
    <location>
        <begin position="113"/>
        <end position="133"/>
    </location>
</feature>